<proteinExistence type="predicted"/>
<dbReference type="EMBL" id="BSTJ01000004">
    <property type="protein sequence ID" value="GLY75873.1"/>
    <property type="molecule type" value="Genomic_DNA"/>
</dbReference>
<dbReference type="Proteomes" id="UP001165135">
    <property type="component" value="Unassembled WGS sequence"/>
</dbReference>
<reference evidence="1" key="1">
    <citation type="submission" date="2023-03" db="EMBL/GenBank/DDBJ databases">
        <title>Actinoallomurus iriomotensis NBRC 103681.</title>
        <authorList>
            <person name="Ichikawa N."/>
            <person name="Sato H."/>
            <person name="Tonouchi N."/>
        </authorList>
    </citation>
    <scope>NUCLEOTIDE SEQUENCE</scope>
    <source>
        <strain evidence="1">NBRC 103681</strain>
    </source>
</reference>
<comment type="caution">
    <text evidence="1">The sequence shown here is derived from an EMBL/GenBank/DDBJ whole genome shotgun (WGS) entry which is preliminary data.</text>
</comment>
<accession>A0A9W6RHJ7</accession>
<name>A0A9W6RHJ7_9ACTN</name>
<dbReference type="AlphaFoldDB" id="A0A9W6RHJ7"/>
<evidence type="ECO:0000313" key="1">
    <source>
        <dbReference type="EMBL" id="GLY75873.1"/>
    </source>
</evidence>
<gene>
    <name evidence="1" type="ORF">Airi01_041400</name>
</gene>
<organism evidence="1 2">
    <name type="scientific">Actinoallomurus iriomotensis</name>
    <dbReference type="NCBI Taxonomy" id="478107"/>
    <lineage>
        <taxon>Bacteria</taxon>
        <taxon>Bacillati</taxon>
        <taxon>Actinomycetota</taxon>
        <taxon>Actinomycetes</taxon>
        <taxon>Streptosporangiales</taxon>
        <taxon>Thermomonosporaceae</taxon>
        <taxon>Actinoallomurus</taxon>
    </lineage>
</organism>
<evidence type="ECO:0000313" key="2">
    <source>
        <dbReference type="Proteomes" id="UP001165135"/>
    </source>
</evidence>
<protein>
    <submittedName>
        <fullName evidence="1">Uncharacterized protein</fullName>
    </submittedName>
</protein>
<sequence length="92" mass="10624">MEQYAVLRTNSRQGALMTVRHEETGQITGTPDKEYNLIWFTETCLKNALRLETYIADADRSGDSELADLFRRAQAESRKGAEQGKEFLRRRL</sequence>